<feature type="region of interest" description="Disordered" evidence="2">
    <location>
        <begin position="493"/>
        <end position="525"/>
    </location>
</feature>
<evidence type="ECO:0000259" key="4">
    <source>
        <dbReference type="Pfam" id="PF00534"/>
    </source>
</evidence>
<reference evidence="5" key="1">
    <citation type="journal article" date="2023" name="Nat. Commun.">
        <title>Diploid and tetraploid genomes of Acorus and the evolution of monocots.</title>
        <authorList>
            <person name="Ma L."/>
            <person name="Liu K.W."/>
            <person name="Li Z."/>
            <person name="Hsiao Y.Y."/>
            <person name="Qi Y."/>
            <person name="Fu T."/>
            <person name="Tang G.D."/>
            <person name="Zhang D."/>
            <person name="Sun W.H."/>
            <person name="Liu D.K."/>
            <person name="Li Y."/>
            <person name="Chen G.Z."/>
            <person name="Liu X.D."/>
            <person name="Liao X.Y."/>
            <person name="Jiang Y.T."/>
            <person name="Yu X."/>
            <person name="Hao Y."/>
            <person name="Huang J."/>
            <person name="Zhao X.W."/>
            <person name="Ke S."/>
            <person name="Chen Y.Y."/>
            <person name="Wu W.L."/>
            <person name="Hsu J.L."/>
            <person name="Lin Y.F."/>
            <person name="Huang M.D."/>
            <person name="Li C.Y."/>
            <person name="Huang L."/>
            <person name="Wang Z.W."/>
            <person name="Zhao X."/>
            <person name="Zhong W.Y."/>
            <person name="Peng D.H."/>
            <person name="Ahmad S."/>
            <person name="Lan S."/>
            <person name="Zhang J.S."/>
            <person name="Tsai W.C."/>
            <person name="Van de Peer Y."/>
            <person name="Liu Z.J."/>
        </authorList>
    </citation>
    <scope>NUCLEOTIDE SEQUENCE</scope>
    <source>
        <strain evidence="5">SCP</strain>
    </source>
</reference>
<feature type="compositionally biased region" description="Basic residues" evidence="2">
    <location>
        <begin position="496"/>
        <end position="506"/>
    </location>
</feature>
<dbReference type="Proteomes" id="UP001179952">
    <property type="component" value="Unassembled WGS sequence"/>
</dbReference>
<evidence type="ECO:0000256" key="2">
    <source>
        <dbReference type="SAM" id="MobiDB-lite"/>
    </source>
</evidence>
<comment type="caution">
    <text evidence="5">The sequence shown here is derived from an EMBL/GenBank/DDBJ whole genome shotgun (WGS) entry which is preliminary data.</text>
</comment>
<feature type="compositionally biased region" description="Basic residues" evidence="2">
    <location>
        <begin position="136"/>
        <end position="147"/>
    </location>
</feature>
<dbReference type="AlphaFoldDB" id="A0AAV9A5F8"/>
<name>A0AAV9A5F8_ACOGR</name>
<dbReference type="Gene3D" id="3.40.50.2000">
    <property type="entry name" value="Glycogen Phosphorylase B"/>
    <property type="match status" value="1"/>
</dbReference>
<feature type="transmembrane region" description="Helical" evidence="3">
    <location>
        <begin position="57"/>
        <end position="74"/>
    </location>
</feature>
<accession>A0AAV9A5F8</accession>
<dbReference type="SUPFAM" id="SSF53756">
    <property type="entry name" value="UDP-Glycosyltransferase/glycogen phosphorylase"/>
    <property type="match status" value="1"/>
</dbReference>
<evidence type="ECO:0000313" key="6">
    <source>
        <dbReference type="Proteomes" id="UP001179952"/>
    </source>
</evidence>
<protein>
    <recommendedName>
        <fullName evidence="4">Glycosyl transferase family 1 domain-containing protein</fullName>
    </recommendedName>
</protein>
<evidence type="ECO:0000256" key="3">
    <source>
        <dbReference type="SAM" id="Phobius"/>
    </source>
</evidence>
<feature type="region of interest" description="Disordered" evidence="2">
    <location>
        <begin position="136"/>
        <end position="171"/>
    </location>
</feature>
<dbReference type="CDD" id="cd03801">
    <property type="entry name" value="GT4_PimA-like"/>
    <property type="match status" value="1"/>
</dbReference>
<dbReference type="PANTHER" id="PTHR47778">
    <property type="entry name" value="BNAA05G14870D PROTEIN"/>
    <property type="match status" value="1"/>
</dbReference>
<keyword evidence="3" id="KW-1133">Transmembrane helix</keyword>
<evidence type="ECO:0000313" key="5">
    <source>
        <dbReference type="EMBL" id="KAK1259456.1"/>
    </source>
</evidence>
<evidence type="ECO:0000256" key="1">
    <source>
        <dbReference type="ARBA" id="ARBA00022676"/>
    </source>
</evidence>
<keyword evidence="3" id="KW-0812">Transmembrane</keyword>
<reference evidence="5" key="2">
    <citation type="submission" date="2023-06" db="EMBL/GenBank/DDBJ databases">
        <authorList>
            <person name="Ma L."/>
            <person name="Liu K.-W."/>
            <person name="Li Z."/>
            <person name="Hsiao Y.-Y."/>
            <person name="Qi Y."/>
            <person name="Fu T."/>
            <person name="Tang G."/>
            <person name="Zhang D."/>
            <person name="Sun W.-H."/>
            <person name="Liu D.-K."/>
            <person name="Li Y."/>
            <person name="Chen G.-Z."/>
            <person name="Liu X.-D."/>
            <person name="Liao X.-Y."/>
            <person name="Jiang Y.-T."/>
            <person name="Yu X."/>
            <person name="Hao Y."/>
            <person name="Huang J."/>
            <person name="Zhao X.-W."/>
            <person name="Ke S."/>
            <person name="Chen Y.-Y."/>
            <person name="Wu W.-L."/>
            <person name="Hsu J.-L."/>
            <person name="Lin Y.-F."/>
            <person name="Huang M.-D."/>
            <person name="Li C.-Y."/>
            <person name="Huang L."/>
            <person name="Wang Z.-W."/>
            <person name="Zhao X."/>
            <person name="Zhong W.-Y."/>
            <person name="Peng D.-H."/>
            <person name="Ahmad S."/>
            <person name="Lan S."/>
            <person name="Zhang J.-S."/>
            <person name="Tsai W.-C."/>
            <person name="Van De Peer Y."/>
            <person name="Liu Z.-J."/>
        </authorList>
    </citation>
    <scope>NUCLEOTIDE SEQUENCE</scope>
    <source>
        <strain evidence="5">SCP</strain>
        <tissue evidence="5">Leaves</tissue>
    </source>
</reference>
<keyword evidence="6" id="KW-1185">Reference proteome</keyword>
<keyword evidence="3" id="KW-0472">Membrane</keyword>
<feature type="region of interest" description="Disordered" evidence="2">
    <location>
        <begin position="1"/>
        <end position="37"/>
    </location>
</feature>
<dbReference type="Pfam" id="PF00534">
    <property type="entry name" value="Glycos_transf_1"/>
    <property type="match status" value="1"/>
</dbReference>
<keyword evidence="1" id="KW-0808">Transferase</keyword>
<dbReference type="InterPro" id="IPR041693">
    <property type="entry name" value="Glyco_trans_4_5"/>
</dbReference>
<feature type="compositionally biased region" description="Polar residues" evidence="2">
    <location>
        <begin position="1"/>
        <end position="28"/>
    </location>
</feature>
<dbReference type="InterPro" id="IPR001296">
    <property type="entry name" value="Glyco_trans_1"/>
</dbReference>
<sequence length="700" mass="78442">MEESNLQIKTGRLKSTLSGKSTPKNSPSFRKLNSIRTPRRDARTNAGQFHWIPGNRVVFWLLLIMLWAYIGFHIQSKWAHNNNNAEFVGYKSELGSFTNHSQGIDLKVLTNALNSNNTMVSKGRSILKKLSGSLTRKTKRTAKRTRRLITERSSRTSVPLKPNNTDEEIPTTNTTYGLLVGPFGKIEDNIFAWSTEKRKGTCDRKGEFARIVWSRKFVLIFHELSMTGAPLSMMELATEILSCGGTVSAVVLSRKGGLMGELDRRGIKVLKDKAEFSYKTAKKADLVIAGSAVCASWIDQYLTHFAAGSSKIVWWIMENRREYFDRSKNMLNQVKMLLFLSDMQSKQWLAWCAEENIHLNTEPMIVPLSVNDELAFVAGIPCSLNSPSYTVEKMMERRRLLRVAVRKEMGLSDEDMLLMSLSSINPGKGQLLLLESARLIVEQGRHLNDSGGNTLMDEENQSGITIGRNRSAVDGIQHSRGLLQEFQQIKVSKVSSNRRKRKHSRLGKPLSTRNHTNSAPNSESPVIKKVLSKNENMKPQNLRVLIGSIGSKSNKIPYVKGILRFLSQHSTLSKLVLWTPATTRVAALYAAADVYVINAQGLGETFGRVTVEAMAFGLPVLGTDAGGTSEIVENNVTGLLHPLGRPGTHALAKNIQFFLSDKDTRELMGIKGREKVMKKYLKNHMYQRFSKVLVRCMKIK</sequence>
<gene>
    <name evidence="5" type="ORF">QJS04_geneDACA005514</name>
</gene>
<dbReference type="GO" id="GO:0016757">
    <property type="term" value="F:glycosyltransferase activity"/>
    <property type="evidence" value="ECO:0007669"/>
    <property type="project" value="UniProtKB-KW"/>
</dbReference>
<feature type="domain" description="Glycosyl transferase family 1" evidence="4">
    <location>
        <begin position="537"/>
        <end position="674"/>
    </location>
</feature>
<proteinExistence type="predicted"/>
<organism evidence="5 6">
    <name type="scientific">Acorus gramineus</name>
    <name type="common">Dwarf sweet flag</name>
    <dbReference type="NCBI Taxonomy" id="55184"/>
    <lineage>
        <taxon>Eukaryota</taxon>
        <taxon>Viridiplantae</taxon>
        <taxon>Streptophyta</taxon>
        <taxon>Embryophyta</taxon>
        <taxon>Tracheophyta</taxon>
        <taxon>Spermatophyta</taxon>
        <taxon>Magnoliopsida</taxon>
        <taxon>Liliopsida</taxon>
        <taxon>Acoraceae</taxon>
        <taxon>Acorus</taxon>
    </lineage>
</organism>
<dbReference type="EMBL" id="JAUJYN010000012">
    <property type="protein sequence ID" value="KAK1259456.1"/>
    <property type="molecule type" value="Genomic_DNA"/>
</dbReference>
<keyword evidence="1" id="KW-0328">Glycosyltransferase</keyword>
<feature type="compositionally biased region" description="Polar residues" evidence="2">
    <location>
        <begin position="511"/>
        <end position="524"/>
    </location>
</feature>
<dbReference type="Pfam" id="PF16994">
    <property type="entry name" value="Glyco_trans_4_5"/>
    <property type="match status" value="1"/>
</dbReference>
<dbReference type="PANTHER" id="PTHR47778:SF2">
    <property type="entry name" value="GLYCOSYL TRANSFERASE FAMILY 1 DOMAIN-CONTAINING PROTEIN"/>
    <property type="match status" value="1"/>
</dbReference>